<gene>
    <name evidence="1" type="ORF">EV668_0799</name>
</gene>
<evidence type="ECO:0000313" key="1">
    <source>
        <dbReference type="EMBL" id="TDR93535.1"/>
    </source>
</evidence>
<protein>
    <submittedName>
        <fullName evidence="1">DGQHR domain-containing protein</fullName>
    </submittedName>
</protein>
<dbReference type="Pfam" id="PF14072">
    <property type="entry name" value="DndB"/>
    <property type="match status" value="1"/>
</dbReference>
<dbReference type="OrthoDB" id="9789139at2"/>
<dbReference type="InterPro" id="IPR017642">
    <property type="entry name" value="DNA_S_mod_DndB"/>
</dbReference>
<comment type="caution">
    <text evidence="1">The sequence shown here is derived from an EMBL/GenBank/DDBJ whole genome shotgun (WGS) entry which is preliminary data.</text>
</comment>
<dbReference type="RefSeq" id="WP_133768533.1">
    <property type="nucleotide sequence ID" value="NZ_SNZR01000011.1"/>
</dbReference>
<dbReference type="CDD" id="cd16413">
    <property type="entry name" value="DGQHR_domain"/>
    <property type="match status" value="1"/>
</dbReference>
<dbReference type="AlphaFoldDB" id="A0A4R7C8B1"/>
<organism evidence="1 2">
    <name type="scientific">Enterovirga rhinocerotis</name>
    <dbReference type="NCBI Taxonomy" id="1339210"/>
    <lineage>
        <taxon>Bacteria</taxon>
        <taxon>Pseudomonadati</taxon>
        <taxon>Pseudomonadota</taxon>
        <taxon>Alphaproteobacteria</taxon>
        <taxon>Hyphomicrobiales</taxon>
        <taxon>Methylobacteriaceae</taxon>
        <taxon>Enterovirga</taxon>
    </lineage>
</organism>
<evidence type="ECO:0000313" key="2">
    <source>
        <dbReference type="Proteomes" id="UP000295122"/>
    </source>
</evidence>
<sequence>MSADNLSLPLVDPDKKSFEFQALRATQPIGDLYLASVPHNVLGQIAYFDVRRVLQEERDVERYLGIQRPLNPQRVSEIGKYVNFADATFPSTVIIAISDEYASYDHTTKVMTVRNFREDEDRPSILIRQVARVLDGQHRIAGLYDFKRESFDVPVSIFIGSDISDQGYIFATVNLEQTKVSKSLAYDLFALAKTRSPQRTCHQIAVTLDTDKESPFFKKIKRLGFATPGRIGESITQATFVESLIRYISRDPKSDRDVLLRGGVLPRTAPDVAKSLIFREMFIAGRDVDIASIIFNYFKAVENKWPEGWKSTAPGLILNRASGFRALMRSLGPIYRSIAQPGNVPKVEKFFAALSPITFGHDRFNVEEYPPGSTGEGKLYRDFMSILRLDI</sequence>
<keyword evidence="2" id="KW-1185">Reference proteome</keyword>
<accession>A0A4R7C8B1</accession>
<reference evidence="1 2" key="1">
    <citation type="submission" date="2019-03" db="EMBL/GenBank/DDBJ databases">
        <title>Genomic Encyclopedia of Type Strains, Phase IV (KMG-IV): sequencing the most valuable type-strain genomes for metagenomic binning, comparative biology and taxonomic classification.</title>
        <authorList>
            <person name="Goeker M."/>
        </authorList>
    </citation>
    <scope>NUCLEOTIDE SEQUENCE [LARGE SCALE GENOMIC DNA]</scope>
    <source>
        <strain evidence="1 2">DSM 25903</strain>
    </source>
</reference>
<dbReference type="InterPro" id="IPR017601">
    <property type="entry name" value="DGQHR-contain_dom"/>
</dbReference>
<dbReference type="EMBL" id="SNZR01000011">
    <property type="protein sequence ID" value="TDR93535.1"/>
    <property type="molecule type" value="Genomic_DNA"/>
</dbReference>
<proteinExistence type="predicted"/>
<dbReference type="Proteomes" id="UP000295122">
    <property type="component" value="Unassembled WGS sequence"/>
</dbReference>
<dbReference type="NCBIfam" id="TIGR03187">
    <property type="entry name" value="DGQHR"/>
    <property type="match status" value="1"/>
</dbReference>
<name>A0A4R7C8B1_9HYPH</name>